<keyword evidence="3" id="KW-1185">Reference proteome</keyword>
<feature type="region of interest" description="Disordered" evidence="1">
    <location>
        <begin position="72"/>
        <end position="93"/>
    </location>
</feature>
<dbReference type="InParanoid" id="A0A0C3E167"/>
<organism evidence="2 3">
    <name type="scientific">Scleroderma citrinum Foug A</name>
    <dbReference type="NCBI Taxonomy" id="1036808"/>
    <lineage>
        <taxon>Eukaryota</taxon>
        <taxon>Fungi</taxon>
        <taxon>Dikarya</taxon>
        <taxon>Basidiomycota</taxon>
        <taxon>Agaricomycotina</taxon>
        <taxon>Agaricomycetes</taxon>
        <taxon>Agaricomycetidae</taxon>
        <taxon>Boletales</taxon>
        <taxon>Sclerodermatineae</taxon>
        <taxon>Sclerodermataceae</taxon>
        <taxon>Scleroderma</taxon>
    </lineage>
</organism>
<protein>
    <submittedName>
        <fullName evidence="2">Uncharacterized protein</fullName>
    </submittedName>
</protein>
<feature type="region of interest" description="Disordered" evidence="1">
    <location>
        <begin position="1"/>
        <end position="21"/>
    </location>
</feature>
<evidence type="ECO:0000313" key="3">
    <source>
        <dbReference type="Proteomes" id="UP000053989"/>
    </source>
</evidence>
<accession>A0A0C3E167</accession>
<dbReference type="Proteomes" id="UP000053989">
    <property type="component" value="Unassembled WGS sequence"/>
</dbReference>
<proteinExistence type="predicted"/>
<evidence type="ECO:0000256" key="1">
    <source>
        <dbReference type="SAM" id="MobiDB-lite"/>
    </source>
</evidence>
<gene>
    <name evidence="2" type="ORF">SCLCIDRAFT_1215329</name>
</gene>
<dbReference type="AlphaFoldDB" id="A0A0C3E167"/>
<dbReference type="EMBL" id="KN822044">
    <property type="protein sequence ID" value="KIM62254.1"/>
    <property type="molecule type" value="Genomic_DNA"/>
</dbReference>
<reference evidence="3" key="2">
    <citation type="submission" date="2015-01" db="EMBL/GenBank/DDBJ databases">
        <title>Evolutionary Origins and Diversification of the Mycorrhizal Mutualists.</title>
        <authorList>
            <consortium name="DOE Joint Genome Institute"/>
            <consortium name="Mycorrhizal Genomics Consortium"/>
            <person name="Kohler A."/>
            <person name="Kuo A."/>
            <person name="Nagy L.G."/>
            <person name="Floudas D."/>
            <person name="Copeland A."/>
            <person name="Barry K.W."/>
            <person name="Cichocki N."/>
            <person name="Veneault-Fourrey C."/>
            <person name="LaButti K."/>
            <person name="Lindquist E.A."/>
            <person name="Lipzen A."/>
            <person name="Lundell T."/>
            <person name="Morin E."/>
            <person name="Murat C."/>
            <person name="Riley R."/>
            <person name="Ohm R."/>
            <person name="Sun H."/>
            <person name="Tunlid A."/>
            <person name="Henrissat B."/>
            <person name="Grigoriev I.V."/>
            <person name="Hibbett D.S."/>
            <person name="Martin F."/>
        </authorList>
    </citation>
    <scope>NUCLEOTIDE SEQUENCE [LARGE SCALE GENOMIC DNA]</scope>
    <source>
        <strain evidence="3">Foug A</strain>
    </source>
</reference>
<sequence length="93" mass="10233">MPTVQCGTRRSDAPNKPNTMRRSRVATGVFAVRLHEDCRTVLCHSPGLHLSINIMEKGAGDDLNQDNLTQSASGMEVARASQNEPSRNRFRPA</sequence>
<evidence type="ECO:0000313" key="2">
    <source>
        <dbReference type="EMBL" id="KIM62254.1"/>
    </source>
</evidence>
<name>A0A0C3E167_9AGAM</name>
<reference evidence="2 3" key="1">
    <citation type="submission" date="2014-04" db="EMBL/GenBank/DDBJ databases">
        <authorList>
            <consortium name="DOE Joint Genome Institute"/>
            <person name="Kuo A."/>
            <person name="Kohler A."/>
            <person name="Nagy L.G."/>
            <person name="Floudas D."/>
            <person name="Copeland A."/>
            <person name="Barry K.W."/>
            <person name="Cichocki N."/>
            <person name="Veneault-Fourrey C."/>
            <person name="LaButti K."/>
            <person name="Lindquist E.A."/>
            <person name="Lipzen A."/>
            <person name="Lundell T."/>
            <person name="Morin E."/>
            <person name="Murat C."/>
            <person name="Sun H."/>
            <person name="Tunlid A."/>
            <person name="Henrissat B."/>
            <person name="Grigoriev I.V."/>
            <person name="Hibbett D.S."/>
            <person name="Martin F."/>
            <person name="Nordberg H.P."/>
            <person name="Cantor M.N."/>
            <person name="Hua S.X."/>
        </authorList>
    </citation>
    <scope>NUCLEOTIDE SEQUENCE [LARGE SCALE GENOMIC DNA]</scope>
    <source>
        <strain evidence="2 3">Foug A</strain>
    </source>
</reference>
<dbReference type="HOGENOM" id="CLU_2400975_0_0_1"/>